<keyword evidence="4 6" id="KW-0472">Membrane</keyword>
<dbReference type="GO" id="GO:0008237">
    <property type="term" value="F:metallopeptidase activity"/>
    <property type="evidence" value="ECO:0007669"/>
    <property type="project" value="InterPro"/>
</dbReference>
<evidence type="ECO:0000256" key="4">
    <source>
        <dbReference type="ARBA" id="ARBA00023136"/>
    </source>
</evidence>
<dbReference type="Pfam" id="PF04228">
    <property type="entry name" value="Zn_peptidase"/>
    <property type="match status" value="1"/>
</dbReference>
<evidence type="ECO:0000256" key="6">
    <source>
        <dbReference type="SAM" id="Phobius"/>
    </source>
</evidence>
<dbReference type="InterPro" id="IPR007343">
    <property type="entry name" value="Uncharacterised_pept_Zn_put"/>
</dbReference>
<reference evidence="7 8" key="1">
    <citation type="submission" date="2008-09" db="EMBL/GenBank/DDBJ databases">
        <authorList>
            <person name="Fulton L."/>
            <person name="Clifton S."/>
            <person name="Fulton B."/>
            <person name="Xu J."/>
            <person name="Minx P."/>
            <person name="Pepin K.H."/>
            <person name="Johnson M."/>
            <person name="Thiruvilangam P."/>
            <person name="Bhonagiri V."/>
            <person name="Nash W.E."/>
            <person name="Mardis E.R."/>
            <person name="Wilson R.K."/>
        </authorList>
    </citation>
    <scope>NUCLEOTIDE SEQUENCE [LARGE SCALE GENOMIC DNA]</scope>
    <source>
        <strain evidence="7 8">DSM 7454</strain>
    </source>
</reference>
<name>B6WBY9_9FIRM</name>
<comment type="subcellular location">
    <subcellularLocation>
        <location evidence="1">Membrane</location>
        <topology evidence="1">Single-pass membrane protein</topology>
    </subcellularLocation>
</comment>
<proteinExistence type="predicted"/>
<gene>
    <name evidence="7" type="ORF">ANHYDRO_02125</name>
</gene>
<evidence type="ECO:0000313" key="7">
    <source>
        <dbReference type="EMBL" id="EEB35062.1"/>
    </source>
</evidence>
<evidence type="ECO:0000256" key="5">
    <source>
        <dbReference type="SAM" id="Coils"/>
    </source>
</evidence>
<dbReference type="EMBL" id="ABXA01000052">
    <property type="protein sequence ID" value="EEB35062.1"/>
    <property type="molecule type" value="Genomic_DNA"/>
</dbReference>
<reference evidence="7 8" key="2">
    <citation type="submission" date="2008-10" db="EMBL/GenBank/DDBJ databases">
        <title>Draft genome sequence of Anaerococcus hydrogenalis (DSM 7454).</title>
        <authorList>
            <person name="Sudarsanam P."/>
            <person name="Ley R."/>
            <person name="Guruge J."/>
            <person name="Turnbaugh P.J."/>
            <person name="Mahowald M."/>
            <person name="Liep D."/>
            <person name="Gordon J."/>
        </authorList>
    </citation>
    <scope>NUCLEOTIDE SEQUENCE [LARGE SCALE GENOMIC DNA]</scope>
    <source>
        <strain evidence="7 8">DSM 7454</strain>
    </source>
</reference>
<keyword evidence="5" id="KW-0175">Coiled coil</keyword>
<evidence type="ECO:0000256" key="1">
    <source>
        <dbReference type="ARBA" id="ARBA00004167"/>
    </source>
</evidence>
<dbReference type="Proteomes" id="UP000005451">
    <property type="component" value="Unassembled WGS sequence"/>
</dbReference>
<dbReference type="Gene3D" id="3.40.390.10">
    <property type="entry name" value="Collagenase (Catalytic Domain)"/>
    <property type="match status" value="1"/>
</dbReference>
<evidence type="ECO:0000313" key="8">
    <source>
        <dbReference type="Proteomes" id="UP000005451"/>
    </source>
</evidence>
<dbReference type="GO" id="GO:0016020">
    <property type="term" value="C:membrane"/>
    <property type="evidence" value="ECO:0007669"/>
    <property type="project" value="UniProtKB-SubCell"/>
</dbReference>
<comment type="caution">
    <text evidence="7">The sequence shown here is derived from an EMBL/GenBank/DDBJ whole genome shotgun (WGS) entry which is preliminary data.</text>
</comment>
<evidence type="ECO:0000256" key="2">
    <source>
        <dbReference type="ARBA" id="ARBA00022692"/>
    </source>
</evidence>
<dbReference type="InterPro" id="IPR024079">
    <property type="entry name" value="MetalloPept_cat_dom_sf"/>
</dbReference>
<dbReference type="PANTHER" id="PTHR30168">
    <property type="entry name" value="PUTATIVE MEMBRANE PROTEIN YPFJ"/>
    <property type="match status" value="1"/>
</dbReference>
<organism evidence="7 8">
    <name type="scientific">Anaerococcus hydrogenalis DSM 7454</name>
    <dbReference type="NCBI Taxonomy" id="561177"/>
    <lineage>
        <taxon>Bacteria</taxon>
        <taxon>Bacillati</taxon>
        <taxon>Bacillota</taxon>
        <taxon>Tissierellia</taxon>
        <taxon>Tissierellales</taxon>
        <taxon>Peptoniphilaceae</taxon>
        <taxon>Anaerococcus</taxon>
    </lineage>
</organism>
<feature type="coiled-coil region" evidence="5">
    <location>
        <begin position="56"/>
        <end position="83"/>
    </location>
</feature>
<protein>
    <submittedName>
        <fullName evidence="7">Putative neutral zinc metallopeptidase</fullName>
    </submittedName>
</protein>
<keyword evidence="2 6" id="KW-0812">Transmembrane</keyword>
<keyword evidence="3 6" id="KW-1133">Transmembrane helix</keyword>
<sequence length="293" mass="33455">MRSNLEVKMKWKNRRKSSNVNRASSTPLVFGGGIGGLVLMLVFYFLGADPSVINDRNVDQRQNRQYEENISEGQRELEDFLSVVLADTEDMWHEKFSEYNLTYNEPQMTLYTGSTKSACGIAQSGMGPFYCPLDQAVYIDVSFYDELKNTYGAGGDFAFAYVLAHEVGHHVQNELGILNQTQKLQKQLSEKEYNKYSVAQELQADYFAGVYAYYSKEKGYLEKGDIEEAMKAASSIGDDKIQEMSGSNINPDKFTHGSSRDRKNAFDMGYKYHDIEHSMEFFKNLDYEIKINI</sequence>
<evidence type="ECO:0000256" key="3">
    <source>
        <dbReference type="ARBA" id="ARBA00022989"/>
    </source>
</evidence>
<dbReference type="AlphaFoldDB" id="B6WBY9"/>
<dbReference type="eggNOG" id="COG2321">
    <property type="taxonomic scope" value="Bacteria"/>
</dbReference>
<dbReference type="PANTHER" id="PTHR30168:SF0">
    <property type="entry name" value="INNER MEMBRANE PROTEIN"/>
    <property type="match status" value="1"/>
</dbReference>
<feature type="transmembrane region" description="Helical" evidence="6">
    <location>
        <begin position="20"/>
        <end position="46"/>
    </location>
</feature>
<accession>B6WBY9</accession>